<dbReference type="EMBL" id="CAUYUJ010004734">
    <property type="protein sequence ID" value="CAK0810763.1"/>
    <property type="molecule type" value="Genomic_DNA"/>
</dbReference>
<feature type="non-terminal residue" evidence="2">
    <location>
        <position position="1"/>
    </location>
</feature>
<feature type="coiled-coil region" evidence="1">
    <location>
        <begin position="139"/>
        <end position="194"/>
    </location>
</feature>
<keyword evidence="3" id="KW-1185">Reference proteome</keyword>
<keyword evidence="1" id="KW-0175">Coiled coil</keyword>
<reference evidence="2" key="1">
    <citation type="submission" date="2023-10" db="EMBL/GenBank/DDBJ databases">
        <authorList>
            <person name="Chen Y."/>
            <person name="Shah S."/>
            <person name="Dougan E. K."/>
            <person name="Thang M."/>
            <person name="Chan C."/>
        </authorList>
    </citation>
    <scope>NUCLEOTIDE SEQUENCE [LARGE SCALE GENOMIC DNA]</scope>
</reference>
<organism evidence="2 3">
    <name type="scientific">Prorocentrum cordatum</name>
    <dbReference type="NCBI Taxonomy" id="2364126"/>
    <lineage>
        <taxon>Eukaryota</taxon>
        <taxon>Sar</taxon>
        <taxon>Alveolata</taxon>
        <taxon>Dinophyceae</taxon>
        <taxon>Prorocentrales</taxon>
        <taxon>Prorocentraceae</taxon>
        <taxon>Prorocentrum</taxon>
    </lineage>
</organism>
<evidence type="ECO:0000313" key="2">
    <source>
        <dbReference type="EMBL" id="CAK0810763.1"/>
    </source>
</evidence>
<accession>A0ABN9QYB2</accession>
<name>A0ABN9QYB2_9DINO</name>
<feature type="non-terminal residue" evidence="2">
    <location>
        <position position="201"/>
    </location>
</feature>
<evidence type="ECO:0000256" key="1">
    <source>
        <dbReference type="SAM" id="Coils"/>
    </source>
</evidence>
<protein>
    <submittedName>
        <fullName evidence="2">Uncharacterized protein</fullName>
    </submittedName>
</protein>
<gene>
    <name evidence="2" type="ORF">PCOR1329_LOCUS15603</name>
</gene>
<sequence length="201" mass="22513">VGSAITPTGRHVEVRSIADSPDRRALWADGWHGAGALTAEGQDAGGLMNPMIQRLALENALLREQFNDAHARLQRLEDEKSRWMDEGVFDLANTLCHSSVVDLRGSARQASLSDPSPELPSPLLLDLSPVSALSTKLRRGVEQKRSSELMRENEELRQELAEASTMGETLETQQKQAEERMLQLEQEQAWLIERFAEREED</sequence>
<feature type="coiled-coil region" evidence="1">
    <location>
        <begin position="59"/>
        <end position="86"/>
    </location>
</feature>
<proteinExistence type="predicted"/>
<comment type="caution">
    <text evidence="2">The sequence shown here is derived from an EMBL/GenBank/DDBJ whole genome shotgun (WGS) entry which is preliminary data.</text>
</comment>
<dbReference type="Proteomes" id="UP001189429">
    <property type="component" value="Unassembled WGS sequence"/>
</dbReference>
<evidence type="ECO:0000313" key="3">
    <source>
        <dbReference type="Proteomes" id="UP001189429"/>
    </source>
</evidence>